<evidence type="ECO:0000256" key="6">
    <source>
        <dbReference type="ARBA" id="ARBA00022729"/>
    </source>
</evidence>
<dbReference type="Gene3D" id="3.60.21.10">
    <property type="match status" value="1"/>
</dbReference>
<evidence type="ECO:0000259" key="14">
    <source>
        <dbReference type="Pfam" id="PF19272"/>
    </source>
</evidence>
<dbReference type="PANTHER" id="PTHR10340">
    <property type="entry name" value="SPHINGOMYELIN PHOSPHODIESTERASE"/>
    <property type="match status" value="1"/>
</dbReference>
<keyword evidence="12" id="KW-0472">Membrane</keyword>
<keyword evidence="12" id="KW-1133">Transmembrane helix</keyword>
<dbReference type="PIRSF" id="PIRSF036767">
    <property type="entry name" value="ASM-like_PDE"/>
    <property type="match status" value="1"/>
</dbReference>
<comment type="caution">
    <text evidence="15">The sequence shown here is derived from an EMBL/GenBank/DDBJ whole genome shotgun (WGS) entry which is preliminary data.</text>
</comment>
<keyword evidence="6" id="KW-0732">Signal</keyword>
<evidence type="ECO:0000256" key="11">
    <source>
        <dbReference type="PIRNR" id="PIRNR036767"/>
    </source>
</evidence>
<dbReference type="InterPro" id="IPR045473">
    <property type="entry name" value="ASM_C"/>
</dbReference>
<dbReference type="AlphaFoldDB" id="A0AAN8Q0T1"/>
<evidence type="ECO:0000256" key="12">
    <source>
        <dbReference type="SAM" id="Phobius"/>
    </source>
</evidence>
<feature type="domain" description="Calcineurin-like phosphoesterase" evidence="13">
    <location>
        <begin position="26"/>
        <end position="238"/>
    </location>
</feature>
<accession>A0AAN8Q0T1</accession>
<evidence type="ECO:0000256" key="3">
    <source>
        <dbReference type="ARBA" id="ARBA00008234"/>
    </source>
</evidence>
<evidence type="ECO:0000256" key="4">
    <source>
        <dbReference type="ARBA" id="ARBA00022525"/>
    </source>
</evidence>
<dbReference type="InterPro" id="IPR041805">
    <property type="entry name" value="ASMase/PPN1_MPP"/>
</dbReference>
<evidence type="ECO:0000256" key="9">
    <source>
        <dbReference type="ARBA" id="ARBA00023157"/>
    </source>
</evidence>
<keyword evidence="8 11" id="KW-0862">Zinc</keyword>
<evidence type="ECO:0000256" key="2">
    <source>
        <dbReference type="ARBA" id="ARBA00004613"/>
    </source>
</evidence>
<keyword evidence="16" id="KW-1185">Reference proteome</keyword>
<organism evidence="15 16">
    <name type="scientific">Patella caerulea</name>
    <name type="common">Rayed Mediterranean limpet</name>
    <dbReference type="NCBI Taxonomy" id="87958"/>
    <lineage>
        <taxon>Eukaryota</taxon>
        <taxon>Metazoa</taxon>
        <taxon>Spiralia</taxon>
        <taxon>Lophotrochozoa</taxon>
        <taxon>Mollusca</taxon>
        <taxon>Gastropoda</taxon>
        <taxon>Patellogastropoda</taxon>
        <taxon>Patelloidea</taxon>
        <taxon>Patellidae</taxon>
        <taxon>Patella</taxon>
    </lineage>
</organism>
<evidence type="ECO:0000256" key="7">
    <source>
        <dbReference type="ARBA" id="ARBA00022801"/>
    </source>
</evidence>
<dbReference type="GO" id="GO:0046872">
    <property type="term" value="F:metal ion binding"/>
    <property type="evidence" value="ECO:0007669"/>
    <property type="project" value="UniProtKB-KW"/>
</dbReference>
<dbReference type="GO" id="GO:0005615">
    <property type="term" value="C:extracellular space"/>
    <property type="evidence" value="ECO:0007669"/>
    <property type="project" value="UniProtKB-UniRule"/>
</dbReference>
<dbReference type="InterPro" id="IPR017064">
    <property type="entry name" value="ASM-like_Pdiesterase_prd"/>
</dbReference>
<proteinExistence type="inferred from homology"/>
<name>A0AAN8Q0T1_PATCE</name>
<comment type="cofactor">
    <cofactor evidence="1">
        <name>Zn(2+)</name>
        <dbReference type="ChEBI" id="CHEBI:29105"/>
    </cofactor>
</comment>
<gene>
    <name evidence="15" type="ORF">SNE40_004376</name>
</gene>
<keyword evidence="7 11" id="KW-0378">Hydrolase</keyword>
<comment type="similarity">
    <text evidence="3 11">Belongs to the acid sphingomyelinase family.</text>
</comment>
<evidence type="ECO:0000313" key="16">
    <source>
        <dbReference type="Proteomes" id="UP001347796"/>
    </source>
</evidence>
<dbReference type="GO" id="GO:0006685">
    <property type="term" value="P:sphingomyelin catabolic process"/>
    <property type="evidence" value="ECO:0007669"/>
    <property type="project" value="InterPro"/>
</dbReference>
<evidence type="ECO:0000256" key="1">
    <source>
        <dbReference type="ARBA" id="ARBA00001947"/>
    </source>
</evidence>
<dbReference type="Pfam" id="PF19272">
    <property type="entry name" value="ASMase_C"/>
    <property type="match status" value="1"/>
</dbReference>
<dbReference type="InterPro" id="IPR029052">
    <property type="entry name" value="Metallo-depent_PP-like"/>
</dbReference>
<comment type="subcellular location">
    <subcellularLocation>
        <location evidence="2">Secreted</location>
    </subcellularLocation>
</comment>
<keyword evidence="9" id="KW-1015">Disulfide bond</keyword>
<dbReference type="CDD" id="cd00842">
    <property type="entry name" value="MPP_ASMase"/>
    <property type="match status" value="1"/>
</dbReference>
<evidence type="ECO:0000256" key="8">
    <source>
        <dbReference type="ARBA" id="ARBA00022833"/>
    </source>
</evidence>
<reference evidence="15 16" key="1">
    <citation type="submission" date="2024-01" db="EMBL/GenBank/DDBJ databases">
        <title>The genome of the rayed Mediterranean limpet Patella caerulea (Linnaeus, 1758).</title>
        <authorList>
            <person name="Anh-Thu Weber A."/>
            <person name="Halstead-Nussloch G."/>
        </authorList>
    </citation>
    <scope>NUCLEOTIDE SEQUENCE [LARGE SCALE GENOMIC DNA]</scope>
    <source>
        <strain evidence="15">AATW-2023a</strain>
        <tissue evidence="15">Whole specimen</tissue>
    </source>
</reference>
<dbReference type="EMBL" id="JAZGQO010000003">
    <property type="protein sequence ID" value="KAK6188126.1"/>
    <property type="molecule type" value="Genomic_DNA"/>
</dbReference>
<feature type="domain" description="Sphingomyelin phosphodiesterase C-terminal" evidence="14">
    <location>
        <begin position="251"/>
        <end position="388"/>
    </location>
</feature>
<dbReference type="SUPFAM" id="SSF56300">
    <property type="entry name" value="Metallo-dependent phosphatases"/>
    <property type="match status" value="1"/>
</dbReference>
<dbReference type="InterPro" id="IPR004843">
    <property type="entry name" value="Calcineurin-like_PHP"/>
</dbReference>
<dbReference type="Pfam" id="PF00149">
    <property type="entry name" value="Metallophos"/>
    <property type="match status" value="1"/>
</dbReference>
<keyword evidence="10" id="KW-0325">Glycoprotein</keyword>
<keyword evidence="4 11" id="KW-0964">Secreted</keyword>
<sequence>MCHQSTSKLNNGTKLGIYGDFLCDSPWQLVTSAIEGMRANNAEPDFIIWTGDSIPHVNNSELDRTEVFKIIGNVTRKLAEVFPNISIFPVLGNHDPYPANQMPPGSDGYYGGILKNSHWENILDSDQQTQFNNGGYYSSYIQSNLRLLALNTNLYYQLDTLVKDMEDPAGQLAWFEKQLIDCRSKKEKAYVISHVPPGAFERLARMSWFYPQFNQQYLKIIADYSDIIIGQFYGHEHTDSFRLLIDQHDEAINTMFLSPAVTPWKSTLPGVGANNPSIRLYSYIKETGVVIDYKQYYLNLTEANSLHKADWKLEYQATEAFNIPDLSPTSLDRLSESFRDNDYMFNKYLVINTVGYDTNPQCNSTCKRNQICAIRQLNLDRYADCISGRRDTTFRPVLTTHHHHGKPDRKPVPRYMFYIIGSMAGVILLLTILFAVLCFNRGKRRRVPFKYGRFAGPIN</sequence>
<dbReference type="GO" id="GO:0004767">
    <property type="term" value="F:sphingomyelin phosphodiesterase activity"/>
    <property type="evidence" value="ECO:0007669"/>
    <property type="project" value="InterPro"/>
</dbReference>
<feature type="transmembrane region" description="Helical" evidence="12">
    <location>
        <begin position="415"/>
        <end position="439"/>
    </location>
</feature>
<dbReference type="Proteomes" id="UP001347796">
    <property type="component" value="Unassembled WGS sequence"/>
</dbReference>
<evidence type="ECO:0000256" key="5">
    <source>
        <dbReference type="ARBA" id="ARBA00022723"/>
    </source>
</evidence>
<evidence type="ECO:0000259" key="13">
    <source>
        <dbReference type="Pfam" id="PF00149"/>
    </source>
</evidence>
<evidence type="ECO:0000313" key="15">
    <source>
        <dbReference type="EMBL" id="KAK6188126.1"/>
    </source>
</evidence>
<dbReference type="GO" id="GO:0016020">
    <property type="term" value="C:membrane"/>
    <property type="evidence" value="ECO:0007669"/>
    <property type="project" value="GOC"/>
</dbReference>
<dbReference type="PANTHER" id="PTHR10340:SF57">
    <property type="entry name" value="METALLOPHOS DOMAIN-CONTAINING PROTEIN"/>
    <property type="match status" value="1"/>
</dbReference>
<keyword evidence="12" id="KW-0812">Transmembrane</keyword>
<evidence type="ECO:0000256" key="10">
    <source>
        <dbReference type="ARBA" id="ARBA00023180"/>
    </source>
</evidence>
<keyword evidence="5 11" id="KW-0479">Metal-binding</keyword>
<protein>
    <recommendedName>
        <fullName evidence="11">Sphingomyelinase phosphodiesterase</fullName>
    </recommendedName>
</protein>